<dbReference type="InterPro" id="IPR015915">
    <property type="entry name" value="Kelch-typ_b-propeller"/>
</dbReference>
<protein>
    <submittedName>
        <fullName evidence="3">Uncharacterized protein</fullName>
    </submittedName>
</protein>
<dbReference type="PANTHER" id="PTHR46093:SF18">
    <property type="entry name" value="FIBRONECTIN TYPE-III DOMAIN-CONTAINING PROTEIN"/>
    <property type="match status" value="1"/>
</dbReference>
<dbReference type="Gene3D" id="2.120.10.80">
    <property type="entry name" value="Kelch-type beta propeller"/>
    <property type="match status" value="1"/>
</dbReference>
<evidence type="ECO:0000313" key="4">
    <source>
        <dbReference type="Proteomes" id="UP001189429"/>
    </source>
</evidence>
<name>A0ABN9T905_9DINO</name>
<dbReference type="SUPFAM" id="SSF117281">
    <property type="entry name" value="Kelch motif"/>
    <property type="match status" value="1"/>
</dbReference>
<proteinExistence type="predicted"/>
<organism evidence="3 4">
    <name type="scientific">Prorocentrum cordatum</name>
    <dbReference type="NCBI Taxonomy" id="2364126"/>
    <lineage>
        <taxon>Eukaryota</taxon>
        <taxon>Sar</taxon>
        <taxon>Alveolata</taxon>
        <taxon>Dinophyceae</taxon>
        <taxon>Prorocentrales</taxon>
        <taxon>Prorocentraceae</taxon>
        <taxon>Prorocentrum</taxon>
    </lineage>
</organism>
<evidence type="ECO:0000256" key="2">
    <source>
        <dbReference type="ARBA" id="ARBA00022737"/>
    </source>
</evidence>
<keyword evidence="2" id="KW-0677">Repeat</keyword>
<dbReference type="PANTHER" id="PTHR46093">
    <property type="entry name" value="ACYL-COA-BINDING DOMAIN-CONTAINING PROTEIN 5"/>
    <property type="match status" value="1"/>
</dbReference>
<sequence>MDLESSVRDSRLRGCCRARWLPVPQRDSLRAPSARSSFVLAPWPTAACGVLHGGLGNDGVMSDVWVLEPQGTWHEMPTSGALVSRAHHCGAVQGDLLLVHSGQDATFLTAHAVHSLDLSTGVWQELVYPSGPPSRIDAAAASVEGVGVLILGGVDTAFEFEPADLWLLGGTSGAGGSASCPVALPHARGAGPHPHACGGLAVRGLQVFAFGGFDGKNDSDELWRLDLAKCIV</sequence>
<keyword evidence="4" id="KW-1185">Reference proteome</keyword>
<dbReference type="Proteomes" id="UP001189429">
    <property type="component" value="Unassembled WGS sequence"/>
</dbReference>
<keyword evidence="1" id="KW-0880">Kelch repeat</keyword>
<accession>A0ABN9T905</accession>
<gene>
    <name evidence="3" type="ORF">PCOR1329_LOCUS36774</name>
</gene>
<reference evidence="3" key="1">
    <citation type="submission" date="2023-10" db="EMBL/GenBank/DDBJ databases">
        <authorList>
            <person name="Chen Y."/>
            <person name="Shah S."/>
            <person name="Dougan E. K."/>
            <person name="Thang M."/>
            <person name="Chan C."/>
        </authorList>
    </citation>
    <scope>NUCLEOTIDE SEQUENCE [LARGE SCALE GENOMIC DNA]</scope>
</reference>
<evidence type="ECO:0000313" key="3">
    <source>
        <dbReference type="EMBL" id="CAK0841611.1"/>
    </source>
</evidence>
<evidence type="ECO:0000256" key="1">
    <source>
        <dbReference type="ARBA" id="ARBA00022441"/>
    </source>
</evidence>
<dbReference type="EMBL" id="CAUYUJ010014470">
    <property type="protein sequence ID" value="CAK0841611.1"/>
    <property type="molecule type" value="Genomic_DNA"/>
</dbReference>
<comment type="caution">
    <text evidence="3">The sequence shown here is derived from an EMBL/GenBank/DDBJ whole genome shotgun (WGS) entry which is preliminary data.</text>
</comment>